<evidence type="ECO:0000256" key="2">
    <source>
        <dbReference type="ARBA" id="ARBA00023015"/>
    </source>
</evidence>
<dbReference type="GO" id="GO:0005634">
    <property type="term" value="C:nucleus"/>
    <property type="evidence" value="ECO:0007669"/>
    <property type="project" value="UniProtKB-SubCell"/>
</dbReference>
<comment type="subcellular location">
    <subcellularLocation>
        <location evidence="1">Nucleus</location>
    </subcellularLocation>
</comment>
<dbReference type="Pfam" id="PF07545">
    <property type="entry name" value="Vg_Tdu"/>
    <property type="match status" value="1"/>
</dbReference>
<evidence type="ECO:0000256" key="5">
    <source>
        <dbReference type="ARBA" id="ARBA00025784"/>
    </source>
</evidence>
<organism evidence="6 7">
    <name type="scientific">Umbra pygmaea</name>
    <name type="common">Eastern mudminnow</name>
    <dbReference type="NCBI Taxonomy" id="75934"/>
    <lineage>
        <taxon>Eukaryota</taxon>
        <taxon>Metazoa</taxon>
        <taxon>Chordata</taxon>
        <taxon>Craniata</taxon>
        <taxon>Vertebrata</taxon>
        <taxon>Euteleostomi</taxon>
        <taxon>Actinopterygii</taxon>
        <taxon>Neopterygii</taxon>
        <taxon>Teleostei</taxon>
        <taxon>Protacanthopterygii</taxon>
        <taxon>Esociformes</taxon>
        <taxon>Umbridae</taxon>
        <taxon>Umbra</taxon>
    </lineage>
</organism>
<dbReference type="AlphaFoldDB" id="A0ABD0X4W0"/>
<proteinExistence type="inferred from homology"/>
<name>A0ABD0X4W0_UMBPY</name>
<comment type="similarity">
    <text evidence="5">Belongs to the vestigial family.</text>
</comment>
<comment type="caution">
    <text evidence="6">The sequence shown here is derived from an EMBL/GenBank/DDBJ whole genome shotgun (WGS) entry which is preliminary data.</text>
</comment>
<evidence type="ECO:0000313" key="6">
    <source>
        <dbReference type="EMBL" id="KAL0974131.1"/>
    </source>
</evidence>
<sequence length="205" mass="22513">MEGQSGIPQVTVKREEQSNSVILTYFQGDINSMVDQHFNRALSKASNNKVPSGKSKKIRKVVKSESVSPSCQWGVQSPSWSDGHFNSVSSRLQLNSTKESIHPPSLGSQEHGSSWAFPPMQHDGMGLPTMTYPHAMTHESLGITGQQYSNSLLNLLHGDRSEVAASMASGSKPELLPNWGGQPGFRDPMNPDTGIVLDKKDLYWY</sequence>
<reference evidence="6 7" key="1">
    <citation type="submission" date="2024-06" db="EMBL/GenBank/DDBJ databases">
        <authorList>
            <person name="Pan Q."/>
            <person name="Wen M."/>
            <person name="Jouanno E."/>
            <person name="Zahm M."/>
            <person name="Klopp C."/>
            <person name="Cabau C."/>
            <person name="Louis A."/>
            <person name="Berthelot C."/>
            <person name="Parey E."/>
            <person name="Roest Crollius H."/>
            <person name="Montfort J."/>
            <person name="Robinson-Rechavi M."/>
            <person name="Bouchez O."/>
            <person name="Lampietro C."/>
            <person name="Lopez Roques C."/>
            <person name="Donnadieu C."/>
            <person name="Postlethwait J."/>
            <person name="Bobe J."/>
            <person name="Verreycken H."/>
            <person name="Guiguen Y."/>
        </authorList>
    </citation>
    <scope>NUCLEOTIDE SEQUENCE [LARGE SCALE GENOMIC DNA]</scope>
    <source>
        <strain evidence="6">Up_M1</strain>
        <tissue evidence="6">Testis</tissue>
    </source>
</reference>
<evidence type="ECO:0000256" key="1">
    <source>
        <dbReference type="ARBA" id="ARBA00004123"/>
    </source>
</evidence>
<keyword evidence="3" id="KW-0804">Transcription</keyword>
<protein>
    <submittedName>
        <fullName evidence="6">Uncharacterized protein</fullName>
    </submittedName>
</protein>
<evidence type="ECO:0000256" key="3">
    <source>
        <dbReference type="ARBA" id="ARBA00023163"/>
    </source>
</evidence>
<dbReference type="EMBL" id="JAGEUA010000006">
    <property type="protein sequence ID" value="KAL0974131.1"/>
    <property type="molecule type" value="Genomic_DNA"/>
</dbReference>
<evidence type="ECO:0000313" key="7">
    <source>
        <dbReference type="Proteomes" id="UP001557470"/>
    </source>
</evidence>
<dbReference type="PANTHER" id="PTHR15950">
    <property type="entry name" value="TRANSCRIPTION COFACTOR VESTIGIAL-LIKE PROTEIN"/>
    <property type="match status" value="1"/>
</dbReference>
<gene>
    <name evidence="6" type="ORF">UPYG_G00216060</name>
</gene>
<keyword evidence="4" id="KW-0539">Nucleus</keyword>
<keyword evidence="2" id="KW-0805">Transcription regulation</keyword>
<dbReference type="Proteomes" id="UP001557470">
    <property type="component" value="Unassembled WGS sequence"/>
</dbReference>
<dbReference type="PANTHER" id="PTHR15950:SF23">
    <property type="entry name" value="SI:CH73-52F15.5-RELATED"/>
    <property type="match status" value="1"/>
</dbReference>
<dbReference type="InterPro" id="IPR011520">
    <property type="entry name" value="Vg_fam"/>
</dbReference>
<keyword evidence="7" id="KW-1185">Reference proteome</keyword>
<evidence type="ECO:0000256" key="4">
    <source>
        <dbReference type="ARBA" id="ARBA00023242"/>
    </source>
</evidence>
<accession>A0ABD0X4W0</accession>